<dbReference type="SUPFAM" id="SSF52540">
    <property type="entry name" value="P-loop containing nucleoside triphosphate hydrolases"/>
    <property type="match status" value="1"/>
</dbReference>
<keyword evidence="3" id="KW-1185">Reference proteome</keyword>
<sequence>MEDHHHHHQPYATAGRATALPCNHGGCAPYMHPGAHQHSNGSHDITNTTEQYFQHTSGQTANTNNFLAASLRDQYPHLKLSIITGAFDLFAFAAAGHAKYTPLDDEGPSAGLPPSVIVNVYRPSARRIGGGGGKGAVVQDVRFGKFLYHWQDTDHILYIAQGLSGDSGLVAPTFTYLLSADEHKANSLLLAAGKWTTSLHEEIWVFDGGNWAKDAALYQSVMRASWDNVILDARMKKDLMNDHLYFFQSRCTYRRLKVPWKRGIIFYGPPGNGKTISIKAMMHTLYTLEPEVPTLYVRSLQTFMGPEYAIKSIFSLARQFAPCYLVFEDLDSLVSDSVRSYFLNEVDGLKDNDGIFMIGSTNHLERLDPGISKRPSRFDRKYLFPNPSFDERVAYCRFWQSKLNDNQDIEFPDRLCEAIAGITDKFSFAYIQEAFVASLLAIARDEGPGDMIAAMDVLTMMENADDWVEVGGRGGEDPELGKLVLWAEMKRQVKILRDGLSEDDGEVVSA</sequence>
<dbReference type="GO" id="GO:0016887">
    <property type="term" value="F:ATP hydrolysis activity"/>
    <property type="evidence" value="ECO:0007669"/>
    <property type="project" value="InterPro"/>
</dbReference>
<feature type="domain" description="ATPase AAA-type core" evidence="1">
    <location>
        <begin position="264"/>
        <end position="385"/>
    </location>
</feature>
<dbReference type="PANTHER" id="PTHR23077">
    <property type="entry name" value="AAA-FAMILY ATPASE"/>
    <property type="match status" value="1"/>
</dbReference>
<dbReference type="GO" id="GO:0003723">
    <property type="term" value="F:RNA binding"/>
    <property type="evidence" value="ECO:0007669"/>
    <property type="project" value="TreeGrafter"/>
</dbReference>
<dbReference type="GO" id="GO:0005634">
    <property type="term" value="C:nucleus"/>
    <property type="evidence" value="ECO:0007669"/>
    <property type="project" value="TreeGrafter"/>
</dbReference>
<evidence type="ECO:0000313" key="2">
    <source>
        <dbReference type="EMBL" id="KAK2597445.1"/>
    </source>
</evidence>
<dbReference type="Gene3D" id="3.40.50.300">
    <property type="entry name" value="P-loop containing nucleotide triphosphate hydrolases"/>
    <property type="match status" value="1"/>
</dbReference>
<protein>
    <recommendedName>
        <fullName evidence="1">ATPase AAA-type core domain-containing protein</fullName>
    </recommendedName>
</protein>
<dbReference type="GO" id="GO:1990275">
    <property type="term" value="F:preribosome binding"/>
    <property type="evidence" value="ECO:0007669"/>
    <property type="project" value="TreeGrafter"/>
</dbReference>
<dbReference type="PANTHER" id="PTHR23077:SF132">
    <property type="entry name" value="ATP-DEPENDENT ZN PROTEASE"/>
    <property type="match status" value="1"/>
</dbReference>
<dbReference type="InterPro" id="IPR050168">
    <property type="entry name" value="AAA_ATPase_domain"/>
</dbReference>
<dbReference type="AlphaFoldDB" id="A0AAJ0CNN4"/>
<dbReference type="Proteomes" id="UP001251528">
    <property type="component" value="Unassembled WGS sequence"/>
</dbReference>
<dbReference type="GO" id="GO:0042254">
    <property type="term" value="P:ribosome biogenesis"/>
    <property type="evidence" value="ECO:0007669"/>
    <property type="project" value="TreeGrafter"/>
</dbReference>
<reference evidence="2" key="1">
    <citation type="submission" date="2023-06" db="EMBL/GenBank/DDBJ databases">
        <title>Conoideocrella luteorostrata (Hypocreales: Clavicipitaceae), a potential biocontrol fungus for elongate hemlock scale in United States Christmas tree production areas.</title>
        <authorList>
            <person name="Barrett H."/>
            <person name="Lovett B."/>
            <person name="Macias A.M."/>
            <person name="Stajich J.E."/>
            <person name="Kasson M.T."/>
        </authorList>
    </citation>
    <scope>NUCLEOTIDE SEQUENCE</scope>
    <source>
        <strain evidence="2">ARSEF 14590</strain>
    </source>
</reference>
<evidence type="ECO:0000259" key="1">
    <source>
        <dbReference type="Pfam" id="PF00004"/>
    </source>
</evidence>
<dbReference type="GO" id="GO:0005524">
    <property type="term" value="F:ATP binding"/>
    <property type="evidence" value="ECO:0007669"/>
    <property type="project" value="InterPro"/>
</dbReference>
<dbReference type="CDD" id="cd19481">
    <property type="entry name" value="RecA-like_protease"/>
    <property type="match status" value="1"/>
</dbReference>
<gene>
    <name evidence="2" type="ORF">QQS21_005915</name>
</gene>
<proteinExistence type="predicted"/>
<dbReference type="InterPro" id="IPR027417">
    <property type="entry name" value="P-loop_NTPase"/>
</dbReference>
<dbReference type="InterPro" id="IPR003959">
    <property type="entry name" value="ATPase_AAA_core"/>
</dbReference>
<organism evidence="2 3">
    <name type="scientific">Conoideocrella luteorostrata</name>
    <dbReference type="NCBI Taxonomy" id="1105319"/>
    <lineage>
        <taxon>Eukaryota</taxon>
        <taxon>Fungi</taxon>
        <taxon>Dikarya</taxon>
        <taxon>Ascomycota</taxon>
        <taxon>Pezizomycotina</taxon>
        <taxon>Sordariomycetes</taxon>
        <taxon>Hypocreomycetidae</taxon>
        <taxon>Hypocreales</taxon>
        <taxon>Clavicipitaceae</taxon>
        <taxon>Conoideocrella</taxon>
    </lineage>
</organism>
<name>A0AAJ0CNN4_9HYPO</name>
<comment type="caution">
    <text evidence="2">The sequence shown here is derived from an EMBL/GenBank/DDBJ whole genome shotgun (WGS) entry which is preliminary data.</text>
</comment>
<dbReference type="Pfam" id="PF00004">
    <property type="entry name" value="AAA"/>
    <property type="match status" value="1"/>
</dbReference>
<accession>A0AAJ0CNN4</accession>
<evidence type="ECO:0000313" key="3">
    <source>
        <dbReference type="Proteomes" id="UP001251528"/>
    </source>
</evidence>
<dbReference type="EMBL" id="JASWJB010000104">
    <property type="protein sequence ID" value="KAK2597445.1"/>
    <property type="molecule type" value="Genomic_DNA"/>
</dbReference>
<dbReference type="FunFam" id="3.40.50.300:FF:002838">
    <property type="entry name" value="Uncharacterized ATPase YjoB"/>
    <property type="match status" value="1"/>
</dbReference>